<organism evidence="3 4">
    <name type="scientific">Danaus chrysippus</name>
    <name type="common">African queen</name>
    <dbReference type="NCBI Taxonomy" id="151541"/>
    <lineage>
        <taxon>Eukaryota</taxon>
        <taxon>Metazoa</taxon>
        <taxon>Ecdysozoa</taxon>
        <taxon>Arthropoda</taxon>
        <taxon>Hexapoda</taxon>
        <taxon>Insecta</taxon>
        <taxon>Pterygota</taxon>
        <taxon>Neoptera</taxon>
        <taxon>Endopterygota</taxon>
        <taxon>Lepidoptera</taxon>
        <taxon>Glossata</taxon>
        <taxon>Ditrysia</taxon>
        <taxon>Papilionoidea</taxon>
        <taxon>Nymphalidae</taxon>
        <taxon>Danainae</taxon>
        <taxon>Danaini</taxon>
        <taxon>Danaina</taxon>
        <taxon>Danaus</taxon>
        <taxon>Anosia</taxon>
    </lineage>
</organism>
<comment type="subcellular location">
    <subcellularLocation>
        <location evidence="1">Nucleus</location>
    </subcellularLocation>
</comment>
<dbReference type="InterPro" id="IPR007889">
    <property type="entry name" value="HTH_Psq"/>
</dbReference>
<evidence type="ECO:0000313" key="3">
    <source>
        <dbReference type="EMBL" id="CAG9560322.1"/>
    </source>
</evidence>
<dbReference type="SUPFAM" id="SSF46689">
    <property type="entry name" value="Homeodomain-like"/>
    <property type="match status" value="1"/>
</dbReference>
<evidence type="ECO:0000256" key="1">
    <source>
        <dbReference type="ARBA" id="ARBA00004123"/>
    </source>
</evidence>
<dbReference type="Pfam" id="PF05225">
    <property type="entry name" value="HTH_psq"/>
    <property type="match status" value="1"/>
</dbReference>
<feature type="domain" description="HTH psq-type" evidence="2">
    <location>
        <begin position="20"/>
        <end position="54"/>
    </location>
</feature>
<dbReference type="GO" id="GO:0003677">
    <property type="term" value="F:DNA binding"/>
    <property type="evidence" value="ECO:0007669"/>
    <property type="project" value="InterPro"/>
</dbReference>
<evidence type="ECO:0000259" key="2">
    <source>
        <dbReference type="Pfam" id="PF05225"/>
    </source>
</evidence>
<reference evidence="3" key="1">
    <citation type="submission" date="2021-09" db="EMBL/GenBank/DDBJ databases">
        <authorList>
            <person name="Martin H S."/>
        </authorList>
    </citation>
    <scope>NUCLEOTIDE SEQUENCE</scope>
</reference>
<dbReference type="Gene3D" id="1.10.10.60">
    <property type="entry name" value="Homeodomain-like"/>
    <property type="match status" value="1"/>
</dbReference>
<dbReference type="AlphaFoldDB" id="A0A8J2QDF2"/>
<protein>
    <submittedName>
        <fullName evidence="3">(African queen) hypothetical protein</fullName>
    </submittedName>
</protein>
<keyword evidence="4" id="KW-1185">Reference proteome</keyword>
<evidence type="ECO:0000313" key="4">
    <source>
        <dbReference type="Proteomes" id="UP000789524"/>
    </source>
</evidence>
<dbReference type="EMBL" id="CAKASE010000045">
    <property type="protein sequence ID" value="CAG9560322.1"/>
    <property type="molecule type" value="Genomic_DNA"/>
</dbReference>
<comment type="caution">
    <text evidence="3">The sequence shown here is derived from an EMBL/GenBank/DDBJ whole genome shotgun (WGS) entry which is preliminary data.</text>
</comment>
<sequence length="101" mass="11760">MPRTKLSLKLKSKRKSWTKANMIEAVKAMREKKIHLKKAVKLYRVPKTTLQRFVYSDQPSDELVISENDAVCAQPTNRDDACCIFCSKIYSNDQRGETWIH</sequence>
<accession>A0A8J2QDF2</accession>
<proteinExistence type="predicted"/>
<name>A0A8J2QDF2_9NEOP</name>
<dbReference type="Proteomes" id="UP000789524">
    <property type="component" value="Unassembled WGS sequence"/>
</dbReference>
<gene>
    <name evidence="3" type="ORF">DCHRY22_LOCUS2007</name>
</gene>
<dbReference type="InterPro" id="IPR009057">
    <property type="entry name" value="Homeodomain-like_sf"/>
</dbReference>
<dbReference type="GO" id="GO:0005634">
    <property type="term" value="C:nucleus"/>
    <property type="evidence" value="ECO:0007669"/>
    <property type="project" value="UniProtKB-SubCell"/>
</dbReference>
<dbReference type="OrthoDB" id="6115549at2759"/>